<proteinExistence type="predicted"/>
<gene>
    <name evidence="4" type="ORF">SAMN05444274_106266</name>
</gene>
<feature type="domain" description="Gliding motility protein SprA N-terminal" evidence="3">
    <location>
        <begin position="81"/>
        <end position="464"/>
    </location>
</feature>
<feature type="chain" id="PRO_5012386598" evidence="2">
    <location>
        <begin position="30"/>
        <end position="2505"/>
    </location>
</feature>
<feature type="compositionally biased region" description="Basic and acidic residues" evidence="1">
    <location>
        <begin position="1933"/>
        <end position="1946"/>
    </location>
</feature>
<feature type="compositionally biased region" description="Polar residues" evidence="1">
    <location>
        <begin position="1920"/>
        <end position="1932"/>
    </location>
</feature>
<evidence type="ECO:0000259" key="3">
    <source>
        <dbReference type="Pfam" id="PF14349"/>
    </source>
</evidence>
<name>A0A1M5CUZ7_9BACT</name>
<feature type="domain" description="Gliding motility protein SprA N-terminal" evidence="3">
    <location>
        <begin position="1097"/>
        <end position="1622"/>
    </location>
</feature>
<dbReference type="InterPro" id="IPR026377">
    <property type="entry name" value="Cell_surface_SprA"/>
</dbReference>
<dbReference type="NCBIfam" id="TIGR04189">
    <property type="entry name" value="surface_SprA"/>
    <property type="match status" value="1"/>
</dbReference>
<feature type="signal peptide" evidence="2">
    <location>
        <begin position="1"/>
        <end position="29"/>
    </location>
</feature>
<feature type="region of interest" description="Disordered" evidence="1">
    <location>
        <begin position="1144"/>
        <end position="1178"/>
    </location>
</feature>
<protein>
    <submittedName>
        <fullName evidence="4">Cell surface protein SprA</fullName>
    </submittedName>
</protein>
<dbReference type="EMBL" id="FQUM01000006">
    <property type="protein sequence ID" value="SHF58232.1"/>
    <property type="molecule type" value="Genomic_DNA"/>
</dbReference>
<keyword evidence="2" id="KW-0732">Signal</keyword>
<dbReference type="STRING" id="1484053.SAMN05444274_106266"/>
<dbReference type="InterPro" id="IPR025684">
    <property type="entry name" value="SprA_N_dom"/>
</dbReference>
<keyword evidence="5" id="KW-1185">Reference proteome</keyword>
<evidence type="ECO:0000256" key="1">
    <source>
        <dbReference type="SAM" id="MobiDB-lite"/>
    </source>
</evidence>
<sequence>MRLARFLRNLNLSCLLASLLALAVNGVAAANGMAHFSMAQPQDTVAMDTTGPLPFPFKDQPAFGTPSQDSTQIFLNKPSNINFEIEYDPETGQYIFYEKIGNLNYRLPQAMSLDDYINYDFEKSVKDYWRQRSRIHEMDQRGSLIPQLTIGGEAFNRVFGGNVVNIQPQGYVEVSFGYQVNKTENPAIPVRLQRVPTFDFDEKIQMNVMGQIGTKMNMRVNYNTEATFDYENKMNLEYTGDEDEIIKRIEAGNVSLPLNGSLITGASNLFGVKAEMQFGKLTLTTLFSQHKGETQTVETEGGAQVTTYEISAADYDANRHFFLSQYFRENYDNWLKNTAVPTSPISINKIEIWVTNKSNNFEESRNIIAFQDLGEHNPHIYNNLPQFQQSMGQPYPENIFPNNKANGLYDQMTTTYSDIRSTQNITAVMSQFGEDFTGGQDFEKIEQARKLSASEYTINERLGYISLNTALNSDEILAVAFSYTSNGKVFQVGEFSTDGIAAPQTLILKLLKGTNLSPGLPTWDLMMKNIYNLDAYQLTSEDFSLNVVYQNDSTGTYINYLPEGRLNGHILLEVMNLDKLNKQLDPYKDGVFDYIEGITVNSNRGRIIFPVLEPFGKHLADSIRDPMLAEKYTFQSLYDSTQVIAEQDAEHNKFRLVGSYKGASGSDISIGSLNLAQGSVKVTAGGRELTENVDYTVDYTLGRVKIINQALLEAGTPIQVSTESEDLFTMQRKTLLGTHANYAFSDNFNVGATALYMQERPLTQKVDYGEDPISNLMIGMDARYSTQSMLLTKAVDALPFYSTNTPSTIDVEAEVAKLIPGHSKVIEDSGNAYIDDFEGTKTSIDLKARQTWSLASTPQLQNNLFPEGNLTNQLEYGFNRAKLAYYIIDPLFLRNNSLTPGHIKNDPDQQSNHFVREVFEKEIFPAKESPVGQPTNIPVFDLAYYPEERGPYNYDTHPSAFSAGVNPDGTLAAPESRWGGIMRRIETNDFETSNIEFIEFWMMDPFVYDTLNQHNGGDLYFNLGEISEDILKDGRKSFEQGLPTSAEVANVDTTVWGRVSTLQSLVNAFVNDDEARRYQDIGLDGLSDDDEMLFYEDYLNQLRDLVYDDVFDRYYKDPSSDNFNYYRSSDFDRDEVSILDRYKNYNGPDGNSPTSEMSEESYPTAASTIPDVEDINSDNTLNEHERYYQYKVNIRKEDMQLGDNYITDIKESRVQLKNGQIGEVKWYQFKIPVRNPDDVFGNIRDFKSIRFLRMYLRGFEDPVILRFATLDLVRADWRRYTNHIGELDAVSPNATFDVSAVNIEENGSREPVNYVLPPGISRVIDPANPQMRQLNEQSMVLKVTDLEPGDARAAYKSLYMDFRRYKRLKLEVHAEEMADYPLDDDELHFFIRLGSDYNYNYYEYEVPLKLTPAGRYNGEIENDRYIVWPDENRLDIPLEIFTDLKLDRNAEMRMSGSTLGIQDIYEDVHRGWNKDKNRIKIKGSPNLGNVQVVMMGIRNKKGQLNTGPKSVEVWLNEMRLSDFDESGGWAANARATARLADLGSITVAGRARSAGFGSINQNVNSRSLDNLNEIDIATSLDLGRFFPEKAGVRLPMYYGYSRSVSTPKYNPLEPDIELDKSLERAETQQIRDSIKHMSQDLVTRKSLNFTNVRVEPKRQQTKTRVWDPENFSVSYSYNEIFKRNINTEYNLDKTYRGMFSYNYSSRPKLVEPLNKVKLLQKGPLKLIGDFNFYPLPTQISYRTDLSRRYHEIQARNITNPQFVLPATYEKDFLWNRYFDLRYDLTRSIKFDFSSRATSRIDEPEGRINRDMDEYEMLRDSILTNLWNLGRPTLYNHNVNVSYTLPINRIKMLSFITSTVRYQGTFDWQAGPITADTIRLGNRVQNSRNIQLTGNVNLQSLYNKVPYFQELNKKFRRTGGSRYSLNRQASSGRRQQEQETPERKVEKTYNGSIKITPNKPQTISHKLNTRKVRVLATREDGELVRGRTNIVDANTVEFIAAADSGQVQVTVKGVPGDQSLAKDILDLTTRMLIGVRTISVNYSINGGTVLPGYMPEPRLFGAGAYYPESDMFGRDMVGSFAPGFPFLAGWQDYNFARRAAEKGWITTDSTLNSPYVFTRNERFNLRTTIEPLPDLRIDLTADRSFSKNVSEFYNYDPSSGEFNANSFSETGNFSMSTLTWGTAFFAMGKGKVHQSEAFEKFKDYREIIAWRLAGRREPNGGIGYDPNAPNAEHPGYPDGYGPNSVEVMVPAFLAAYQGKDPNSVSLGLFPSIRFIRPNWRIQYEGMVSKIPGLNRIMKSLNFTHAYRSSYNVGSFITNLNYQEQSDGFSYVRDMANNFITPYDFNAVSISETFSPLINMDIMWQNDFTTRGEIKRSRNLTLSFANNQLTEVLSDEYTVGLGYRFTQMDLIIKTKNSQKAYSNDLNLRADLSYRKNKTVLRKIVENDDQITAGQSAFTIKTTADYMLSDRFQLRLFFDKVLNNPFTQLSFPTSNTNVGVSFRFTLAQ</sequence>
<evidence type="ECO:0000256" key="2">
    <source>
        <dbReference type="SAM" id="SignalP"/>
    </source>
</evidence>
<reference evidence="4 5" key="1">
    <citation type="submission" date="2016-11" db="EMBL/GenBank/DDBJ databases">
        <authorList>
            <person name="Jaros S."/>
            <person name="Januszkiewicz K."/>
            <person name="Wedrychowicz H."/>
        </authorList>
    </citation>
    <scope>NUCLEOTIDE SEQUENCE [LARGE SCALE GENOMIC DNA]</scope>
    <source>
        <strain evidence="4 5">DSM 26910</strain>
    </source>
</reference>
<evidence type="ECO:0000313" key="5">
    <source>
        <dbReference type="Proteomes" id="UP000184164"/>
    </source>
</evidence>
<feature type="region of interest" description="Disordered" evidence="1">
    <location>
        <begin position="1919"/>
        <end position="1946"/>
    </location>
</feature>
<dbReference type="OrthoDB" id="9806090at2"/>
<dbReference type="Pfam" id="PF14349">
    <property type="entry name" value="SprA_N"/>
    <property type="match status" value="2"/>
</dbReference>
<accession>A0A1M5CUZ7</accession>
<evidence type="ECO:0000313" key="4">
    <source>
        <dbReference type="EMBL" id="SHF58232.1"/>
    </source>
</evidence>
<dbReference type="Proteomes" id="UP000184164">
    <property type="component" value="Unassembled WGS sequence"/>
</dbReference>
<organism evidence="4 5">
    <name type="scientific">Mariniphaga anaerophila</name>
    <dbReference type="NCBI Taxonomy" id="1484053"/>
    <lineage>
        <taxon>Bacteria</taxon>
        <taxon>Pseudomonadati</taxon>
        <taxon>Bacteroidota</taxon>
        <taxon>Bacteroidia</taxon>
        <taxon>Marinilabiliales</taxon>
        <taxon>Prolixibacteraceae</taxon>
        <taxon>Mariniphaga</taxon>
    </lineage>
</organism>